<keyword evidence="4" id="KW-0479">Metal-binding</keyword>
<comment type="catalytic activity">
    <reaction evidence="4">
        <text>5-methylsulfanyl-2,3-dioxopentyl phosphate + H2O = 1,2-dihydroxy-5-(methylsulfanyl)pent-1-en-3-one + phosphate</text>
        <dbReference type="Rhea" id="RHEA:21700"/>
        <dbReference type="ChEBI" id="CHEBI:15377"/>
        <dbReference type="ChEBI" id="CHEBI:43474"/>
        <dbReference type="ChEBI" id="CHEBI:49252"/>
        <dbReference type="ChEBI" id="CHEBI:58828"/>
        <dbReference type="EC" id="3.1.3.77"/>
    </reaction>
</comment>
<dbReference type="UniPathway" id="UPA00904">
    <property type="reaction ID" value="UER00876"/>
</dbReference>
<dbReference type="SFLD" id="SFLDF00044">
    <property type="entry name" value="enolase-phosphatase"/>
    <property type="match status" value="1"/>
</dbReference>
<dbReference type="SFLD" id="SFLDG01129">
    <property type="entry name" value="C1.5:_HAD__Beta-PGM__Phosphata"/>
    <property type="match status" value="1"/>
</dbReference>
<keyword evidence="2 4" id="KW-0378">Hydrolase</keyword>
<dbReference type="GO" id="GO:0000287">
    <property type="term" value="F:magnesium ion binding"/>
    <property type="evidence" value="ECO:0007669"/>
    <property type="project" value="UniProtKB-UniRule"/>
</dbReference>
<dbReference type="CDD" id="cd01629">
    <property type="entry name" value="HAD_EP"/>
    <property type="match status" value="1"/>
</dbReference>
<dbReference type="SUPFAM" id="SSF56784">
    <property type="entry name" value="HAD-like"/>
    <property type="match status" value="1"/>
</dbReference>
<name>L0E1Y0_THIND</name>
<dbReference type="STRING" id="1255043.TVNIR_3009"/>
<dbReference type="GO" id="GO:0043716">
    <property type="term" value="F:2-hydroxy-3-keto-5-methylthiopentenyl-1-phosphate phosphatase activity"/>
    <property type="evidence" value="ECO:0007669"/>
    <property type="project" value="UniProtKB-UniRule"/>
</dbReference>
<keyword evidence="1 4" id="KW-0028">Amino-acid biosynthesis</keyword>
<comment type="similarity">
    <text evidence="4">Belongs to the HAD-like hydrolase superfamily. MasA/MtnC family.</text>
</comment>
<gene>
    <name evidence="4" type="primary">mtnC</name>
    <name evidence="5" type="ordered locus">TVNIR_3009</name>
</gene>
<dbReference type="EC" id="3.1.3.77" evidence="4"/>
<keyword evidence="3 4" id="KW-0486">Methionine biosynthesis</keyword>
<proteinExistence type="inferred from homology"/>
<reference evidence="5" key="1">
    <citation type="submission" date="2015-12" db="EMBL/GenBank/DDBJ databases">
        <authorList>
            <person name="Tikhonova T.V."/>
            <person name="Pavlov A.R."/>
            <person name="Beletsky A.V."/>
            <person name="Mardanov A.V."/>
            <person name="Sorokin D.Y."/>
            <person name="Ravin N.V."/>
            <person name="Popov V.O."/>
        </authorList>
    </citation>
    <scope>NUCLEOTIDE SEQUENCE</scope>
    <source>
        <strain evidence="5">DSM 14787</strain>
    </source>
</reference>
<evidence type="ECO:0000256" key="4">
    <source>
        <dbReference type="HAMAP-Rule" id="MF_01681"/>
    </source>
</evidence>
<dbReference type="GO" id="GO:0019509">
    <property type="term" value="P:L-methionine salvage from methylthioadenosine"/>
    <property type="evidence" value="ECO:0007669"/>
    <property type="project" value="UniProtKB-UniRule"/>
</dbReference>
<protein>
    <recommendedName>
        <fullName evidence="4">Enolase-phosphatase E1</fullName>
        <ecNumber evidence="4">3.1.3.77</ecNumber>
    </recommendedName>
    <alternativeName>
        <fullName evidence="4">2,3-diketo-5-methylthio-1-phosphopentane phosphatase</fullName>
    </alternativeName>
</protein>
<accession>L0E1Y0</accession>
<dbReference type="SFLD" id="SFLDS00003">
    <property type="entry name" value="Haloacid_Dehalogenase"/>
    <property type="match status" value="1"/>
</dbReference>
<keyword evidence="4" id="KW-0460">Magnesium</keyword>
<dbReference type="NCBIfam" id="TIGR01691">
    <property type="entry name" value="enolase-ppase"/>
    <property type="match status" value="1"/>
</dbReference>
<dbReference type="Gene3D" id="3.40.50.1000">
    <property type="entry name" value="HAD superfamily/HAD-like"/>
    <property type="match status" value="1"/>
</dbReference>
<dbReference type="HAMAP" id="MF_01681">
    <property type="entry name" value="Salvage_MtnC"/>
    <property type="match status" value="1"/>
</dbReference>
<evidence type="ECO:0000313" key="6">
    <source>
        <dbReference type="Proteomes" id="UP000010809"/>
    </source>
</evidence>
<dbReference type="PRINTS" id="PR00413">
    <property type="entry name" value="HADHALOGNASE"/>
</dbReference>
<dbReference type="HOGENOM" id="CLU_023273_0_0_6"/>
<dbReference type="Gene3D" id="1.10.720.60">
    <property type="match status" value="1"/>
</dbReference>
<dbReference type="PATRIC" id="fig|1255043.3.peg.3035"/>
<dbReference type="PANTHER" id="PTHR20371:SF1">
    <property type="entry name" value="ENOLASE-PHOSPHATASE E1"/>
    <property type="match status" value="1"/>
</dbReference>
<dbReference type="eggNOG" id="COG4229">
    <property type="taxonomic scope" value="Bacteria"/>
</dbReference>
<dbReference type="InterPro" id="IPR006439">
    <property type="entry name" value="HAD-SF_hydro_IA"/>
</dbReference>
<sequence>MLKPVDCVVMDIEGTTTAIEFVTRTLYPYARARMPDFIRRRRGEPEVAAIMDEVRQIANVWNDEAVVTCLCGWMDADRKVTPLKTLQGLIWEEGYRRGDLVSHLYPDVLSALRAWHARGIRLYIYSSGSVLAQRLIYGHTVDGDLGPLLSGYFDTRVGHKRETGSYRRIADAIGTRPQRILFLSDVREELDAARDAGYQTLWLVRSGLPALAAAHRRAARFDQIPL</sequence>
<dbReference type="RefSeq" id="WP_015259754.1">
    <property type="nucleotide sequence ID" value="NC_019902.2"/>
</dbReference>
<comment type="subunit">
    <text evidence="4">Monomer.</text>
</comment>
<dbReference type="EMBL" id="CP003989">
    <property type="protein sequence ID" value="AGA34646.1"/>
    <property type="molecule type" value="Genomic_DNA"/>
</dbReference>
<comment type="pathway">
    <text evidence="4">Amino-acid biosynthesis; L-methionine biosynthesis via salvage pathway; L-methionine from S-methyl-5-thio-alpha-D-ribose 1-phosphate: step 3/6.</text>
</comment>
<dbReference type="GO" id="GO:0043715">
    <property type="term" value="F:2,3-diketo-5-methylthiopentyl-1-phosphate enolase activity"/>
    <property type="evidence" value="ECO:0007669"/>
    <property type="project" value="UniProtKB-UniRule"/>
</dbReference>
<evidence type="ECO:0000256" key="3">
    <source>
        <dbReference type="ARBA" id="ARBA00023167"/>
    </source>
</evidence>
<evidence type="ECO:0000256" key="1">
    <source>
        <dbReference type="ARBA" id="ARBA00022605"/>
    </source>
</evidence>
<dbReference type="Pfam" id="PF00702">
    <property type="entry name" value="Hydrolase"/>
    <property type="match status" value="1"/>
</dbReference>
<dbReference type="KEGG" id="tni:TVNIR_3009"/>
<organism evidence="5 6">
    <name type="scientific">Thioalkalivibrio nitratireducens (strain DSM 14787 / UNIQEM 213 / ALEN2)</name>
    <dbReference type="NCBI Taxonomy" id="1255043"/>
    <lineage>
        <taxon>Bacteria</taxon>
        <taxon>Pseudomonadati</taxon>
        <taxon>Pseudomonadota</taxon>
        <taxon>Gammaproteobacteria</taxon>
        <taxon>Chromatiales</taxon>
        <taxon>Ectothiorhodospiraceae</taxon>
        <taxon>Thioalkalivibrio</taxon>
    </lineage>
</organism>
<comment type="pathway">
    <text evidence="4">Amino-acid biosynthesis; L-methionine biosynthesis via salvage pathway; L-methionine from S-methyl-5-thio-alpha-D-ribose 1-phosphate: step 4/6.</text>
</comment>
<dbReference type="InterPro" id="IPR023943">
    <property type="entry name" value="Enolase-ppase_E1"/>
</dbReference>
<evidence type="ECO:0000256" key="2">
    <source>
        <dbReference type="ARBA" id="ARBA00022801"/>
    </source>
</evidence>
<evidence type="ECO:0000313" key="5">
    <source>
        <dbReference type="EMBL" id="AGA34646.1"/>
    </source>
</evidence>
<dbReference type="Proteomes" id="UP000010809">
    <property type="component" value="Chromosome"/>
</dbReference>
<dbReference type="GO" id="GO:0043874">
    <property type="term" value="F:acireductone synthase activity"/>
    <property type="evidence" value="ECO:0007669"/>
    <property type="project" value="UniProtKB-EC"/>
</dbReference>
<comment type="function">
    <text evidence="4">Bifunctional enzyme that catalyzes the enolization of 2,3-diketo-5-methylthiopentyl-1-phosphate (DK-MTP-1-P) into the intermediate 2-hydroxy-3-keto-5-methylthiopentenyl-1-phosphate (HK-MTPenyl-1-P), which is then dephosphorylated to form the acireductone 1,2-dihydroxy-3-keto-5-methylthiopentene (DHK-MTPene).</text>
</comment>
<comment type="cofactor">
    <cofactor evidence="4">
        <name>Mg(2+)</name>
        <dbReference type="ChEBI" id="CHEBI:18420"/>
    </cofactor>
    <text evidence="4">Binds 1 Mg(2+) ion per subunit.</text>
</comment>
<dbReference type="SFLD" id="SFLDG01133">
    <property type="entry name" value="C1.5.4:_Enolase-phosphatase_Li"/>
    <property type="match status" value="1"/>
</dbReference>
<dbReference type="InterPro" id="IPR023214">
    <property type="entry name" value="HAD_sf"/>
</dbReference>
<dbReference type="AlphaFoldDB" id="L0E1Y0"/>
<keyword evidence="6" id="KW-1185">Reference proteome</keyword>
<dbReference type="InterPro" id="IPR036412">
    <property type="entry name" value="HAD-like_sf"/>
</dbReference>
<dbReference type="PANTHER" id="PTHR20371">
    <property type="entry name" value="ENOLASE-PHOSPHATASE E1"/>
    <property type="match status" value="1"/>
</dbReference>